<dbReference type="PROSITE" id="PS51257">
    <property type="entry name" value="PROKAR_LIPOPROTEIN"/>
    <property type="match status" value="1"/>
</dbReference>
<evidence type="ECO:0008006" key="4">
    <source>
        <dbReference type="Google" id="ProtNLM"/>
    </source>
</evidence>
<sequence>MNNRNKGFLLILSIPLILASCSNSEPDNEYTKLTDTELAYIENYSTDTIIKELQSKIQKPILEFDNIEIKELNVYEDKLLMKPKENKKEFANIFIDAYLILDKSLSFEEATNLSEECMDKITDIFRERKGGEFRLSTISVVFESENFKEILKENIHFRDIDKDINVLSLKQSEEDFNIQTIIFNEFSKDNEVDILRLGLEDISNNYIIEINIFEVTNTETYIDDIDSKNDELIKIFSNNEDVKKYFKSNSVNKLKLIYNMPWHKEPQLIYDFEL</sequence>
<name>A0A6N7XHE8_9FIRM</name>
<feature type="chain" id="PRO_5027118226" description="Lipoprotein" evidence="1">
    <location>
        <begin position="25"/>
        <end position="274"/>
    </location>
</feature>
<accession>A0A6N7XHE8</accession>
<feature type="signal peptide" evidence="1">
    <location>
        <begin position="1"/>
        <end position="24"/>
    </location>
</feature>
<dbReference type="RefSeq" id="WP_154439894.1">
    <property type="nucleotide sequence ID" value="NZ_JAHLPJ010000001.1"/>
</dbReference>
<keyword evidence="1" id="KW-0732">Signal</keyword>
<evidence type="ECO:0000256" key="1">
    <source>
        <dbReference type="SAM" id="SignalP"/>
    </source>
</evidence>
<reference evidence="2 3" key="1">
    <citation type="submission" date="2019-09" db="EMBL/GenBank/DDBJ databases">
        <title>In-depth cultivation of the pig gut microbiome towards novel bacterial diversity and tailored functional studies.</title>
        <authorList>
            <person name="Wylensek D."/>
            <person name="Hitch T.C.A."/>
            <person name="Clavel T."/>
        </authorList>
    </citation>
    <scope>NUCLEOTIDE SEQUENCE [LARGE SCALE GENOMIC DNA]</scope>
    <source>
        <strain evidence="2 3">WCA3-693-APC-4?</strain>
    </source>
</reference>
<organism evidence="2 3">
    <name type="scientific">Tissierella pigra</name>
    <dbReference type="NCBI Taxonomy" id="2607614"/>
    <lineage>
        <taxon>Bacteria</taxon>
        <taxon>Bacillati</taxon>
        <taxon>Bacillota</taxon>
        <taxon>Tissierellia</taxon>
        <taxon>Tissierellales</taxon>
        <taxon>Tissierellaceae</taxon>
        <taxon>Tissierella</taxon>
    </lineage>
</organism>
<dbReference type="EMBL" id="VUNQ01000015">
    <property type="protein sequence ID" value="MSU01481.1"/>
    <property type="molecule type" value="Genomic_DNA"/>
</dbReference>
<evidence type="ECO:0000313" key="2">
    <source>
        <dbReference type="EMBL" id="MSU01481.1"/>
    </source>
</evidence>
<keyword evidence="3" id="KW-1185">Reference proteome</keyword>
<proteinExistence type="predicted"/>
<gene>
    <name evidence="2" type="ORF">FYJ83_08390</name>
</gene>
<protein>
    <recommendedName>
        <fullName evidence="4">Lipoprotein</fullName>
    </recommendedName>
</protein>
<dbReference type="AlphaFoldDB" id="A0A6N7XHE8"/>
<dbReference type="Proteomes" id="UP000469523">
    <property type="component" value="Unassembled WGS sequence"/>
</dbReference>
<comment type="caution">
    <text evidence="2">The sequence shown here is derived from an EMBL/GenBank/DDBJ whole genome shotgun (WGS) entry which is preliminary data.</text>
</comment>
<evidence type="ECO:0000313" key="3">
    <source>
        <dbReference type="Proteomes" id="UP000469523"/>
    </source>
</evidence>